<feature type="DNA-binding region" description="HMG box" evidence="2">
    <location>
        <begin position="8"/>
        <end position="76"/>
    </location>
</feature>
<dbReference type="SMART" id="SM00398">
    <property type="entry name" value="HMG"/>
    <property type="match status" value="2"/>
</dbReference>
<keyword evidence="1 2" id="KW-0238">DNA-binding</keyword>
<dbReference type="Pfam" id="PF00505">
    <property type="entry name" value="HMG_box"/>
    <property type="match status" value="2"/>
</dbReference>
<feature type="region of interest" description="Disordered" evidence="3">
    <location>
        <begin position="76"/>
        <end position="111"/>
    </location>
</feature>
<evidence type="ECO:0000256" key="3">
    <source>
        <dbReference type="SAM" id="MobiDB-lite"/>
    </source>
</evidence>
<dbReference type="EMBL" id="CAUYUJ010022404">
    <property type="protein sequence ID" value="CAK0910486.1"/>
    <property type="molecule type" value="Genomic_DNA"/>
</dbReference>
<feature type="compositionally biased region" description="Basic residues" evidence="3">
    <location>
        <begin position="99"/>
        <end position="110"/>
    </location>
</feature>
<gene>
    <name evidence="5" type="ORF">PCOR1329_LOCUS84656</name>
</gene>
<dbReference type="InterPro" id="IPR036910">
    <property type="entry name" value="HMG_box_dom_sf"/>
</dbReference>
<evidence type="ECO:0000259" key="4">
    <source>
        <dbReference type="PROSITE" id="PS50118"/>
    </source>
</evidence>
<keyword evidence="2" id="KW-0539">Nucleus</keyword>
<dbReference type="InterPro" id="IPR009071">
    <property type="entry name" value="HMG_box_dom"/>
</dbReference>
<dbReference type="PROSITE" id="PS50118">
    <property type="entry name" value="HMG_BOX_2"/>
    <property type="match status" value="2"/>
</dbReference>
<keyword evidence="6" id="KW-1185">Reference proteome</keyword>
<feature type="DNA-binding region" description="HMG box" evidence="2">
    <location>
        <begin position="113"/>
        <end position="175"/>
    </location>
</feature>
<evidence type="ECO:0000256" key="1">
    <source>
        <dbReference type="ARBA" id="ARBA00023125"/>
    </source>
</evidence>
<sequence>MAAELEEPKKPQTAYWIWLGENRDALTKEAGTMKGSVVAKLGGEKWKGLSATAKKPFEDRSAKLKADYDTAMEKFKASGGQVGKRRLEKKEAKDAKADKKAKKDRARKASLKPARPASAYWLWLGENREALAKEAGTAKPPVVAKLAGEKWKALAAAAKKPFEAKAAELKAAYDKFFLLAFGKRWSVAASSLAHPSGPLGRPCRAVGPRPCRSGRAAAAARTRTARTTRRRRSSAEPDWPTWL</sequence>
<feature type="domain" description="HMG box" evidence="4">
    <location>
        <begin position="8"/>
        <end position="76"/>
    </location>
</feature>
<organism evidence="5 6">
    <name type="scientific">Prorocentrum cordatum</name>
    <dbReference type="NCBI Taxonomy" id="2364126"/>
    <lineage>
        <taxon>Eukaryota</taxon>
        <taxon>Sar</taxon>
        <taxon>Alveolata</taxon>
        <taxon>Dinophyceae</taxon>
        <taxon>Prorocentrales</taxon>
        <taxon>Prorocentraceae</taxon>
        <taxon>Prorocentrum</taxon>
    </lineage>
</organism>
<name>A0ABN9YG14_9DINO</name>
<evidence type="ECO:0000256" key="2">
    <source>
        <dbReference type="PROSITE-ProRule" id="PRU00267"/>
    </source>
</evidence>
<feature type="region of interest" description="Disordered" evidence="3">
    <location>
        <begin position="192"/>
        <end position="243"/>
    </location>
</feature>
<feature type="compositionally biased region" description="Basic and acidic residues" evidence="3">
    <location>
        <begin position="88"/>
        <end position="98"/>
    </location>
</feature>
<proteinExistence type="predicted"/>
<feature type="compositionally biased region" description="Basic residues" evidence="3">
    <location>
        <begin position="223"/>
        <end position="232"/>
    </location>
</feature>
<accession>A0ABN9YG14</accession>
<reference evidence="5" key="1">
    <citation type="submission" date="2023-10" db="EMBL/GenBank/DDBJ databases">
        <authorList>
            <person name="Chen Y."/>
            <person name="Shah S."/>
            <person name="Dougan E. K."/>
            <person name="Thang M."/>
            <person name="Chan C."/>
        </authorList>
    </citation>
    <scope>NUCLEOTIDE SEQUENCE [LARGE SCALE GENOMIC DNA]</scope>
</reference>
<dbReference type="InterPro" id="IPR050342">
    <property type="entry name" value="HMGB"/>
</dbReference>
<evidence type="ECO:0000313" key="6">
    <source>
        <dbReference type="Proteomes" id="UP001189429"/>
    </source>
</evidence>
<evidence type="ECO:0000313" key="5">
    <source>
        <dbReference type="EMBL" id="CAK0910486.1"/>
    </source>
</evidence>
<feature type="domain" description="HMG box" evidence="4">
    <location>
        <begin position="113"/>
        <end position="175"/>
    </location>
</feature>
<dbReference type="Proteomes" id="UP001189429">
    <property type="component" value="Unassembled WGS sequence"/>
</dbReference>
<comment type="caution">
    <text evidence="5">The sequence shown here is derived from an EMBL/GenBank/DDBJ whole genome shotgun (WGS) entry which is preliminary data.</text>
</comment>
<dbReference type="SUPFAM" id="SSF47095">
    <property type="entry name" value="HMG-box"/>
    <property type="match status" value="2"/>
</dbReference>
<dbReference type="Gene3D" id="1.10.30.10">
    <property type="entry name" value="High mobility group box domain"/>
    <property type="match status" value="2"/>
</dbReference>
<protein>
    <recommendedName>
        <fullName evidence="4">HMG box domain-containing protein</fullName>
    </recommendedName>
</protein>
<dbReference type="PANTHER" id="PTHR48112:SF22">
    <property type="entry name" value="MITOCHONDRIAL TRANSCRIPTION FACTOR A, ISOFORM B"/>
    <property type="match status" value="1"/>
</dbReference>
<dbReference type="PANTHER" id="PTHR48112">
    <property type="entry name" value="HIGH MOBILITY GROUP PROTEIN DSP1"/>
    <property type="match status" value="1"/>
</dbReference>